<dbReference type="AlphaFoldDB" id="A0A1B2I5T3"/>
<dbReference type="GO" id="GO:0046872">
    <property type="term" value="F:metal ion binding"/>
    <property type="evidence" value="ECO:0007669"/>
    <property type="project" value="TreeGrafter"/>
</dbReference>
<dbReference type="PRINTS" id="PR00297">
    <property type="entry name" value="CHAPERONIN10"/>
</dbReference>
<dbReference type="CDD" id="cd00320">
    <property type="entry name" value="cpn10"/>
    <property type="match status" value="1"/>
</dbReference>
<dbReference type="InterPro" id="IPR037124">
    <property type="entry name" value="Chaperonin_GroES_sf"/>
</dbReference>
<evidence type="ECO:0000256" key="2">
    <source>
        <dbReference type="ARBA" id="ARBA00023186"/>
    </source>
</evidence>
<keyword evidence="3" id="KW-0963">Cytoplasm</keyword>
<dbReference type="PANTHER" id="PTHR10772">
    <property type="entry name" value="10 KDA HEAT SHOCK PROTEIN"/>
    <property type="match status" value="1"/>
</dbReference>
<dbReference type="NCBIfam" id="NF001533">
    <property type="entry name" value="PRK00364.2-4"/>
    <property type="match status" value="1"/>
</dbReference>
<comment type="similarity">
    <text evidence="1 3 4">Belongs to the GroES chaperonin family.</text>
</comment>
<comment type="function">
    <text evidence="3 4">Together with the chaperonin GroEL, plays an essential role in assisting protein folding. The GroEL-GroES system forms a nano-cage that allows encapsulation of the non-native substrate proteins and provides a physical environment optimized to promote and accelerate protein folding. GroES binds to the apical surface of the GroEL ring, thereby capping the opening of the GroEL channel.</text>
</comment>
<dbReference type="Proteomes" id="UP000093044">
    <property type="component" value="Chromosome"/>
</dbReference>
<dbReference type="GO" id="GO:0005524">
    <property type="term" value="F:ATP binding"/>
    <property type="evidence" value="ECO:0007669"/>
    <property type="project" value="InterPro"/>
</dbReference>
<evidence type="ECO:0000313" key="5">
    <source>
        <dbReference type="EMBL" id="ANZ45335.1"/>
    </source>
</evidence>
<dbReference type="Pfam" id="PF00166">
    <property type="entry name" value="Cpn10"/>
    <property type="match status" value="1"/>
</dbReference>
<dbReference type="GO" id="GO:0051087">
    <property type="term" value="F:protein-folding chaperone binding"/>
    <property type="evidence" value="ECO:0007669"/>
    <property type="project" value="TreeGrafter"/>
</dbReference>
<dbReference type="KEGG" id="cpor:BED41_09805"/>
<accession>A0A1B2I5T3</accession>
<evidence type="ECO:0000256" key="4">
    <source>
        <dbReference type="RuleBase" id="RU000535"/>
    </source>
</evidence>
<dbReference type="InterPro" id="IPR018369">
    <property type="entry name" value="Chaprnonin_Cpn10_CS"/>
</dbReference>
<dbReference type="SMART" id="SM00883">
    <property type="entry name" value="Cpn10"/>
    <property type="match status" value="1"/>
</dbReference>
<dbReference type="GO" id="GO:0005737">
    <property type="term" value="C:cytoplasm"/>
    <property type="evidence" value="ECO:0007669"/>
    <property type="project" value="UniProtKB-SubCell"/>
</dbReference>
<comment type="subcellular location">
    <subcellularLocation>
        <location evidence="3">Cytoplasm</location>
    </subcellularLocation>
</comment>
<dbReference type="GO" id="GO:0044183">
    <property type="term" value="F:protein folding chaperone"/>
    <property type="evidence" value="ECO:0007669"/>
    <property type="project" value="InterPro"/>
</dbReference>
<keyword evidence="2 3" id="KW-0143">Chaperone</keyword>
<dbReference type="FunFam" id="2.30.33.40:FF:000001">
    <property type="entry name" value="10 kDa chaperonin"/>
    <property type="match status" value="1"/>
</dbReference>
<organism evidence="5 6">
    <name type="scientific">Cloacibacillus porcorum</name>
    <dbReference type="NCBI Taxonomy" id="1197717"/>
    <lineage>
        <taxon>Bacteria</taxon>
        <taxon>Thermotogati</taxon>
        <taxon>Synergistota</taxon>
        <taxon>Synergistia</taxon>
        <taxon>Synergistales</taxon>
        <taxon>Synergistaceae</taxon>
        <taxon>Cloacibacillus</taxon>
    </lineage>
</organism>
<proteinExistence type="inferred from homology"/>
<dbReference type="NCBIfam" id="NF001531">
    <property type="entry name" value="PRK00364.2-2"/>
    <property type="match status" value="1"/>
</dbReference>
<keyword evidence="6" id="KW-1185">Reference proteome</keyword>
<dbReference type="PANTHER" id="PTHR10772:SF63">
    <property type="entry name" value="20 KDA CHAPERONIN, CHLOROPLASTIC"/>
    <property type="match status" value="1"/>
</dbReference>
<dbReference type="SUPFAM" id="SSF50129">
    <property type="entry name" value="GroES-like"/>
    <property type="match status" value="1"/>
</dbReference>
<evidence type="ECO:0000256" key="3">
    <source>
        <dbReference type="HAMAP-Rule" id="MF_00580"/>
    </source>
</evidence>
<dbReference type="InterPro" id="IPR020818">
    <property type="entry name" value="Chaperonin_GroES"/>
</dbReference>
<dbReference type="PROSITE" id="PS00681">
    <property type="entry name" value="CHAPERONINS_CPN10"/>
    <property type="match status" value="1"/>
</dbReference>
<reference evidence="5" key="1">
    <citation type="submission" date="2016-08" db="EMBL/GenBank/DDBJ databases">
        <title>Complete genome of Cloacibacillus porcorum.</title>
        <authorList>
            <person name="Looft T."/>
            <person name="Bayles D.O."/>
            <person name="Alt D.P."/>
        </authorList>
    </citation>
    <scope>NUCLEOTIDE SEQUENCE [LARGE SCALE GENOMIC DNA]</scope>
    <source>
        <strain evidence="5">CL-84</strain>
    </source>
</reference>
<dbReference type="NCBIfam" id="NF001530">
    <property type="entry name" value="PRK00364.1-6"/>
    <property type="match status" value="1"/>
</dbReference>
<gene>
    <name evidence="3" type="primary">groES</name>
    <name evidence="3" type="synonym">groS</name>
    <name evidence="5" type="ORF">BED41_09805</name>
</gene>
<dbReference type="GeneID" id="83058142"/>
<evidence type="ECO:0000313" key="6">
    <source>
        <dbReference type="Proteomes" id="UP000093044"/>
    </source>
</evidence>
<dbReference type="OrthoDB" id="9806791at2"/>
<dbReference type="InterPro" id="IPR011032">
    <property type="entry name" value="GroES-like_sf"/>
</dbReference>
<dbReference type="STRING" id="1197717.BED41_09805"/>
<evidence type="ECO:0000256" key="1">
    <source>
        <dbReference type="ARBA" id="ARBA00006975"/>
    </source>
</evidence>
<protein>
    <recommendedName>
        <fullName evidence="3">Co-chaperonin GroES</fullName>
    </recommendedName>
    <alternativeName>
        <fullName evidence="3">10 kDa chaperonin</fullName>
    </alternativeName>
    <alternativeName>
        <fullName evidence="3">Chaperonin-10</fullName>
        <shortName evidence="3">Cpn10</shortName>
    </alternativeName>
</protein>
<dbReference type="GO" id="GO:0051082">
    <property type="term" value="F:unfolded protein binding"/>
    <property type="evidence" value="ECO:0007669"/>
    <property type="project" value="TreeGrafter"/>
</dbReference>
<comment type="subunit">
    <text evidence="3">Heptamer of 7 subunits arranged in a ring. Interacts with the chaperonin GroEL.</text>
</comment>
<sequence length="96" mass="10407">MKLKPLGDRIVVKAAPNEEKTKGGLVLPDTVKEKPVEGIVVAVGAGKVLDNGSRQPMEVKVDDKVIYSKYSGTEVKVDDETYLIIGERDVLAVVEK</sequence>
<dbReference type="RefSeq" id="WP_066745423.1">
    <property type="nucleotide sequence ID" value="NZ_CALCLR010000025.1"/>
</dbReference>
<dbReference type="HAMAP" id="MF_00580">
    <property type="entry name" value="CH10"/>
    <property type="match status" value="1"/>
</dbReference>
<name>A0A1B2I5T3_9BACT</name>
<dbReference type="Gene3D" id="2.30.33.40">
    <property type="entry name" value="GroES chaperonin"/>
    <property type="match status" value="1"/>
</dbReference>
<dbReference type="NCBIfam" id="NF001534">
    <property type="entry name" value="PRK00364.2-5"/>
    <property type="match status" value="1"/>
</dbReference>
<dbReference type="EMBL" id="CP016757">
    <property type="protein sequence ID" value="ANZ45335.1"/>
    <property type="molecule type" value="Genomic_DNA"/>
</dbReference>